<accession>A0A3Q0S1Z8</accession>
<reference evidence="1" key="2">
    <citation type="submission" date="2025-09" db="UniProtKB">
        <authorList>
            <consortium name="Ensembl"/>
        </authorList>
    </citation>
    <scope>IDENTIFICATION</scope>
</reference>
<evidence type="ECO:0000313" key="2">
    <source>
        <dbReference type="Proteomes" id="UP000261340"/>
    </source>
</evidence>
<dbReference type="AlphaFoldDB" id="A0A3Q0S1Z8"/>
<dbReference type="Ensembl" id="ENSACIT00000016347.1">
    <property type="protein sequence ID" value="ENSACIP00000015928.1"/>
    <property type="gene ID" value="ENSACIG00000012364.1"/>
</dbReference>
<reference evidence="1" key="1">
    <citation type="submission" date="2025-08" db="UniProtKB">
        <authorList>
            <consortium name="Ensembl"/>
        </authorList>
    </citation>
    <scope>IDENTIFICATION</scope>
</reference>
<dbReference type="Proteomes" id="UP000261340">
    <property type="component" value="Unplaced"/>
</dbReference>
<sequence length="53" mass="5763">MSREDRPQTFFKALERTAAMAGVFDIDLDQLPGCVVSCLGNLLSCSACHTIDD</sequence>
<protein>
    <submittedName>
        <fullName evidence="1">Uncharacterized protein</fullName>
    </submittedName>
</protein>
<organism evidence="1 2">
    <name type="scientific">Amphilophus citrinellus</name>
    <name type="common">Midas cichlid</name>
    <name type="synonym">Cichlasoma citrinellum</name>
    <dbReference type="NCBI Taxonomy" id="61819"/>
    <lineage>
        <taxon>Eukaryota</taxon>
        <taxon>Metazoa</taxon>
        <taxon>Chordata</taxon>
        <taxon>Craniata</taxon>
        <taxon>Vertebrata</taxon>
        <taxon>Euteleostomi</taxon>
        <taxon>Actinopterygii</taxon>
        <taxon>Neopterygii</taxon>
        <taxon>Teleostei</taxon>
        <taxon>Neoteleostei</taxon>
        <taxon>Acanthomorphata</taxon>
        <taxon>Ovalentaria</taxon>
        <taxon>Cichlomorphae</taxon>
        <taxon>Cichliformes</taxon>
        <taxon>Cichlidae</taxon>
        <taxon>New World cichlids</taxon>
        <taxon>Cichlasomatinae</taxon>
        <taxon>Heroini</taxon>
        <taxon>Amphilophus</taxon>
    </lineage>
</organism>
<name>A0A3Q0S1Z8_AMPCI</name>
<keyword evidence="2" id="KW-1185">Reference proteome</keyword>
<proteinExistence type="predicted"/>
<evidence type="ECO:0000313" key="1">
    <source>
        <dbReference type="Ensembl" id="ENSACIP00000015928.1"/>
    </source>
</evidence>